<evidence type="ECO:0000313" key="5">
    <source>
        <dbReference type="EMBL" id="MCA9755448.1"/>
    </source>
</evidence>
<dbReference type="Proteomes" id="UP000739538">
    <property type="component" value="Unassembled WGS sequence"/>
</dbReference>
<evidence type="ECO:0000256" key="1">
    <source>
        <dbReference type="ARBA" id="ARBA00006739"/>
    </source>
</evidence>
<dbReference type="InterPro" id="IPR036291">
    <property type="entry name" value="NAD(P)-bd_dom_sf"/>
</dbReference>
<gene>
    <name evidence="5" type="ORF">KDA27_06580</name>
</gene>
<dbReference type="Gene3D" id="3.90.550.10">
    <property type="entry name" value="Spore Coat Polysaccharide Biosynthesis Protein SpsA, Chain A"/>
    <property type="match status" value="1"/>
</dbReference>
<evidence type="ECO:0000313" key="6">
    <source>
        <dbReference type="Proteomes" id="UP000739538"/>
    </source>
</evidence>
<dbReference type="EC" id="2.4.-.-" evidence="5"/>
<dbReference type="GO" id="GO:0016757">
    <property type="term" value="F:glycosyltransferase activity"/>
    <property type="evidence" value="ECO:0007669"/>
    <property type="project" value="UniProtKB-KW"/>
</dbReference>
<dbReference type="InterPro" id="IPR050834">
    <property type="entry name" value="Glycosyltransf_2"/>
</dbReference>
<dbReference type="SUPFAM" id="SSF51735">
    <property type="entry name" value="NAD(P)-binding Rossmann-fold domains"/>
    <property type="match status" value="1"/>
</dbReference>
<comment type="similarity">
    <text evidence="1">Belongs to the glycosyltransferase 2 family.</text>
</comment>
<name>A0A956NCM6_UNCEI</name>
<organism evidence="5 6">
    <name type="scientific">Eiseniibacteriota bacterium</name>
    <dbReference type="NCBI Taxonomy" id="2212470"/>
    <lineage>
        <taxon>Bacteria</taxon>
        <taxon>Candidatus Eiseniibacteriota</taxon>
    </lineage>
</organism>
<evidence type="ECO:0000256" key="3">
    <source>
        <dbReference type="ARBA" id="ARBA00022679"/>
    </source>
</evidence>
<dbReference type="Gene3D" id="3.40.50.720">
    <property type="entry name" value="NAD(P)-binding Rossmann-like Domain"/>
    <property type="match status" value="1"/>
</dbReference>
<reference evidence="5" key="1">
    <citation type="submission" date="2020-04" db="EMBL/GenBank/DDBJ databases">
        <authorList>
            <person name="Zhang T."/>
        </authorList>
    </citation>
    <scope>NUCLEOTIDE SEQUENCE</scope>
    <source>
        <strain evidence="5">HKST-UBA02</strain>
    </source>
</reference>
<evidence type="ECO:0000256" key="2">
    <source>
        <dbReference type="ARBA" id="ARBA00022676"/>
    </source>
</evidence>
<dbReference type="SUPFAM" id="SSF53448">
    <property type="entry name" value="Nucleotide-diphospho-sugar transferases"/>
    <property type="match status" value="1"/>
</dbReference>
<comment type="caution">
    <text evidence="5">The sequence shown here is derived from an EMBL/GenBank/DDBJ whole genome shotgun (WGS) entry which is preliminary data.</text>
</comment>
<dbReference type="InterPro" id="IPR029044">
    <property type="entry name" value="Nucleotide-diphossugar_trans"/>
</dbReference>
<reference evidence="5" key="2">
    <citation type="journal article" date="2021" name="Microbiome">
        <title>Successional dynamics and alternative stable states in a saline activated sludge microbial community over 9 years.</title>
        <authorList>
            <person name="Wang Y."/>
            <person name="Ye J."/>
            <person name="Ju F."/>
            <person name="Liu L."/>
            <person name="Boyd J.A."/>
            <person name="Deng Y."/>
            <person name="Parks D.H."/>
            <person name="Jiang X."/>
            <person name="Yin X."/>
            <person name="Woodcroft B.J."/>
            <person name="Tyson G.W."/>
            <person name="Hugenholtz P."/>
            <person name="Polz M.F."/>
            <person name="Zhang T."/>
        </authorList>
    </citation>
    <scope>NUCLEOTIDE SEQUENCE</scope>
    <source>
        <strain evidence="5">HKST-UBA02</strain>
    </source>
</reference>
<feature type="domain" description="Glycosyltransferase 2-like" evidence="4">
    <location>
        <begin position="8"/>
        <end position="174"/>
    </location>
</feature>
<protein>
    <submittedName>
        <fullName evidence="5">Glycosyltransferase</fullName>
        <ecNumber evidence="5">2.4.-.-</ecNumber>
    </submittedName>
</protein>
<dbReference type="AlphaFoldDB" id="A0A956NCM6"/>
<dbReference type="PANTHER" id="PTHR43685:SF5">
    <property type="entry name" value="GLYCOSYLTRANSFERASE EPSE-RELATED"/>
    <property type="match status" value="1"/>
</dbReference>
<keyword evidence="3 5" id="KW-0808">Transferase</keyword>
<dbReference type="EMBL" id="JAGQHS010000023">
    <property type="protein sequence ID" value="MCA9755448.1"/>
    <property type="molecule type" value="Genomic_DNA"/>
</dbReference>
<sequence length="335" mass="37236">MTSDPTVSVLLPVRNAASTLPRALDSLLAQTFSDFECVVVDDGSDDGTPDVLSAYVRRDDRIRTRRIEPSGIVAALDLAARSARGTLLARQDADDVSLPERFDAQVEFLRRRPEIGLVATQVAHVGTPLTDGGKRYLDWVRSCREPEEIANGLWIESPLPHPTVLMRRVLFERVGGYRDQGWPEDYDLWLRMLRAGTLFGKVDRDLYEWTDAPERASRTQPQYAPDRFLACRAHHLAGFLGERDTIVWGAGRDGRRFARAFLSEGGRVSSFLDIDPRKIGRKAYGRPIEEAQEGLAKRGSRMILVAVGAKGARELIRAALGEASCAEGRDYVCVA</sequence>
<dbReference type="PANTHER" id="PTHR43685">
    <property type="entry name" value="GLYCOSYLTRANSFERASE"/>
    <property type="match status" value="1"/>
</dbReference>
<evidence type="ECO:0000259" key="4">
    <source>
        <dbReference type="Pfam" id="PF00535"/>
    </source>
</evidence>
<dbReference type="Pfam" id="PF00535">
    <property type="entry name" value="Glycos_transf_2"/>
    <property type="match status" value="1"/>
</dbReference>
<dbReference type="InterPro" id="IPR001173">
    <property type="entry name" value="Glyco_trans_2-like"/>
</dbReference>
<proteinExistence type="inferred from homology"/>
<accession>A0A956NCM6</accession>
<keyword evidence="2 5" id="KW-0328">Glycosyltransferase</keyword>